<evidence type="ECO:0000313" key="2">
    <source>
        <dbReference type="EMBL" id="KAL3404377.1"/>
    </source>
</evidence>
<dbReference type="Proteomes" id="UP001627154">
    <property type="component" value="Unassembled WGS sequence"/>
</dbReference>
<evidence type="ECO:0000256" key="1">
    <source>
        <dbReference type="SAM" id="MobiDB-lite"/>
    </source>
</evidence>
<organism evidence="2 3">
    <name type="scientific">Trichogramma kaykai</name>
    <dbReference type="NCBI Taxonomy" id="54128"/>
    <lineage>
        <taxon>Eukaryota</taxon>
        <taxon>Metazoa</taxon>
        <taxon>Ecdysozoa</taxon>
        <taxon>Arthropoda</taxon>
        <taxon>Hexapoda</taxon>
        <taxon>Insecta</taxon>
        <taxon>Pterygota</taxon>
        <taxon>Neoptera</taxon>
        <taxon>Endopterygota</taxon>
        <taxon>Hymenoptera</taxon>
        <taxon>Apocrita</taxon>
        <taxon>Proctotrupomorpha</taxon>
        <taxon>Chalcidoidea</taxon>
        <taxon>Trichogrammatidae</taxon>
        <taxon>Trichogramma</taxon>
    </lineage>
</organism>
<feature type="compositionally biased region" description="Basic and acidic residues" evidence="1">
    <location>
        <begin position="1"/>
        <end position="15"/>
    </location>
</feature>
<gene>
    <name evidence="2" type="ORF">TKK_002866</name>
</gene>
<protein>
    <submittedName>
        <fullName evidence="2">Uncharacterized protein</fullName>
    </submittedName>
</protein>
<feature type="region of interest" description="Disordered" evidence="1">
    <location>
        <begin position="1"/>
        <end position="23"/>
    </location>
</feature>
<proteinExistence type="predicted"/>
<keyword evidence="3" id="KW-1185">Reference proteome</keyword>
<comment type="caution">
    <text evidence="2">The sequence shown here is derived from an EMBL/GenBank/DDBJ whole genome shotgun (WGS) entry which is preliminary data.</text>
</comment>
<dbReference type="AlphaFoldDB" id="A0ABD2XG34"/>
<dbReference type="EMBL" id="JBJJXI010000025">
    <property type="protein sequence ID" value="KAL3404377.1"/>
    <property type="molecule type" value="Genomic_DNA"/>
</dbReference>
<sequence length="68" mass="8227">MNDRRDIPTNHEARRNYSSTNEVTNKTTSHHFFKEGLLHCFIPRRREEVYCVRLLLCCHWFYPVACDV</sequence>
<accession>A0ABD2XG34</accession>
<reference evidence="2 3" key="1">
    <citation type="journal article" date="2024" name="bioRxiv">
        <title>A reference genome for Trichogramma kaykai: A tiny desert-dwelling parasitoid wasp with competing sex-ratio distorters.</title>
        <authorList>
            <person name="Culotta J."/>
            <person name="Lindsey A.R."/>
        </authorList>
    </citation>
    <scope>NUCLEOTIDE SEQUENCE [LARGE SCALE GENOMIC DNA]</scope>
    <source>
        <strain evidence="2 3">KSX58</strain>
    </source>
</reference>
<name>A0ABD2XG34_9HYME</name>
<evidence type="ECO:0000313" key="3">
    <source>
        <dbReference type="Proteomes" id="UP001627154"/>
    </source>
</evidence>